<protein>
    <submittedName>
        <fullName evidence="12">TonB family protein</fullName>
    </submittedName>
</protein>
<evidence type="ECO:0000256" key="7">
    <source>
        <dbReference type="ARBA" id="ARBA00022927"/>
    </source>
</evidence>
<dbReference type="RefSeq" id="WP_258421296.1">
    <property type="nucleotide sequence ID" value="NZ_JANSUY010000001.1"/>
</dbReference>
<dbReference type="PRINTS" id="PR01374">
    <property type="entry name" value="TONBPROTEIN"/>
</dbReference>
<reference evidence="12" key="1">
    <citation type="submission" date="2022-08" db="EMBL/GenBank/DDBJ databases">
        <authorList>
            <person name="Zhang D."/>
        </authorList>
    </citation>
    <scope>NUCLEOTIDE SEQUENCE</scope>
    <source>
        <strain evidence="12">XJ19-11</strain>
    </source>
</reference>
<evidence type="ECO:0000256" key="5">
    <source>
        <dbReference type="ARBA" id="ARBA00022519"/>
    </source>
</evidence>
<dbReference type="SUPFAM" id="SSF74653">
    <property type="entry name" value="TolA/TonB C-terminal domain"/>
    <property type="match status" value="1"/>
</dbReference>
<dbReference type="NCBIfam" id="TIGR01352">
    <property type="entry name" value="tonB_Cterm"/>
    <property type="match status" value="1"/>
</dbReference>
<evidence type="ECO:0000313" key="13">
    <source>
        <dbReference type="Proteomes" id="UP001142175"/>
    </source>
</evidence>
<keyword evidence="4" id="KW-1003">Cell membrane</keyword>
<dbReference type="GO" id="GO:0015031">
    <property type="term" value="P:protein transport"/>
    <property type="evidence" value="ECO:0007669"/>
    <property type="project" value="UniProtKB-KW"/>
</dbReference>
<feature type="domain" description="TonB C-terminal" evidence="11">
    <location>
        <begin position="132"/>
        <end position="222"/>
    </location>
</feature>
<dbReference type="Pfam" id="PF03544">
    <property type="entry name" value="TonB_C"/>
    <property type="match status" value="1"/>
</dbReference>
<evidence type="ECO:0000256" key="3">
    <source>
        <dbReference type="ARBA" id="ARBA00022448"/>
    </source>
</evidence>
<keyword evidence="9 10" id="KW-0472">Membrane</keyword>
<dbReference type="EMBL" id="JANSUY010000001">
    <property type="protein sequence ID" value="MCR9013389.1"/>
    <property type="molecule type" value="Genomic_DNA"/>
</dbReference>
<evidence type="ECO:0000259" key="11">
    <source>
        <dbReference type="PROSITE" id="PS52015"/>
    </source>
</evidence>
<keyword evidence="5" id="KW-0997">Cell inner membrane</keyword>
<dbReference type="GO" id="GO:0055085">
    <property type="term" value="P:transmembrane transport"/>
    <property type="evidence" value="ECO:0007669"/>
    <property type="project" value="InterPro"/>
</dbReference>
<dbReference type="GO" id="GO:0098797">
    <property type="term" value="C:plasma membrane protein complex"/>
    <property type="evidence" value="ECO:0007669"/>
    <property type="project" value="TreeGrafter"/>
</dbReference>
<keyword evidence="3" id="KW-0813">Transport</keyword>
<evidence type="ECO:0000256" key="1">
    <source>
        <dbReference type="ARBA" id="ARBA00004383"/>
    </source>
</evidence>
<dbReference type="Proteomes" id="UP001142175">
    <property type="component" value="Unassembled WGS sequence"/>
</dbReference>
<dbReference type="Gene3D" id="3.30.1150.10">
    <property type="match status" value="1"/>
</dbReference>
<keyword evidence="6 10" id="KW-0812">Transmembrane</keyword>
<evidence type="ECO:0000256" key="9">
    <source>
        <dbReference type="ARBA" id="ARBA00023136"/>
    </source>
</evidence>
<evidence type="ECO:0000256" key="2">
    <source>
        <dbReference type="ARBA" id="ARBA00006555"/>
    </source>
</evidence>
<dbReference type="GO" id="GO:0015891">
    <property type="term" value="P:siderophore transport"/>
    <property type="evidence" value="ECO:0007669"/>
    <property type="project" value="InterPro"/>
</dbReference>
<sequence>METKKNPSADLRPKRGYFLNIGLCISISITLLAFEWKTAQINNIIIDGQDILFREEDIPEIPQVLQPPPPPKIKNPVIEIVPDDIEIKDLPDFQIEVDPEDKNPEVTIEIEPEKEIADETVDFSEVMPQPVGGMEAWNSFLSKNLKYPTQARRMGVEGTVYVSFVVNKLGQIEDVELVRGIGAGCDEEALRVILAAENWLPGRNRGIPVKVKMRVPIRFRLQ</sequence>
<dbReference type="PANTHER" id="PTHR33446:SF2">
    <property type="entry name" value="PROTEIN TONB"/>
    <property type="match status" value="1"/>
</dbReference>
<name>A0A9X2P142_9BACT</name>
<keyword evidence="8 10" id="KW-1133">Transmembrane helix</keyword>
<dbReference type="GO" id="GO:0031992">
    <property type="term" value="F:energy transducer activity"/>
    <property type="evidence" value="ECO:0007669"/>
    <property type="project" value="InterPro"/>
</dbReference>
<dbReference type="PROSITE" id="PS52015">
    <property type="entry name" value="TONB_CTD"/>
    <property type="match status" value="1"/>
</dbReference>
<comment type="caution">
    <text evidence="12">The sequence shown here is derived from an EMBL/GenBank/DDBJ whole genome shotgun (WGS) entry which is preliminary data.</text>
</comment>
<organism evidence="12 13">
    <name type="scientific">Aquiflexum gelatinilyticum</name>
    <dbReference type="NCBI Taxonomy" id="2961943"/>
    <lineage>
        <taxon>Bacteria</taxon>
        <taxon>Pseudomonadati</taxon>
        <taxon>Bacteroidota</taxon>
        <taxon>Cytophagia</taxon>
        <taxon>Cytophagales</taxon>
        <taxon>Cyclobacteriaceae</taxon>
        <taxon>Aquiflexum</taxon>
    </lineage>
</organism>
<dbReference type="AlphaFoldDB" id="A0A9X2P142"/>
<accession>A0A9X2P142</accession>
<evidence type="ECO:0000256" key="8">
    <source>
        <dbReference type="ARBA" id="ARBA00022989"/>
    </source>
</evidence>
<evidence type="ECO:0000256" key="4">
    <source>
        <dbReference type="ARBA" id="ARBA00022475"/>
    </source>
</evidence>
<keyword evidence="7" id="KW-0653">Protein transport</keyword>
<dbReference type="InterPro" id="IPR003538">
    <property type="entry name" value="TonB"/>
</dbReference>
<comment type="similarity">
    <text evidence="2">Belongs to the TonB family.</text>
</comment>
<evidence type="ECO:0000256" key="6">
    <source>
        <dbReference type="ARBA" id="ARBA00022692"/>
    </source>
</evidence>
<evidence type="ECO:0000313" key="12">
    <source>
        <dbReference type="EMBL" id="MCR9013389.1"/>
    </source>
</evidence>
<gene>
    <name evidence="12" type="ORF">NU887_00005</name>
</gene>
<comment type="subcellular location">
    <subcellularLocation>
        <location evidence="1">Cell inner membrane</location>
        <topology evidence="1">Single-pass membrane protein</topology>
        <orientation evidence="1">Periplasmic side</orientation>
    </subcellularLocation>
</comment>
<keyword evidence="13" id="KW-1185">Reference proteome</keyword>
<feature type="transmembrane region" description="Helical" evidence="10">
    <location>
        <begin position="16"/>
        <end position="34"/>
    </location>
</feature>
<dbReference type="InterPro" id="IPR051045">
    <property type="entry name" value="TonB-dependent_transducer"/>
</dbReference>
<proteinExistence type="inferred from homology"/>
<dbReference type="InterPro" id="IPR006260">
    <property type="entry name" value="TonB/TolA_C"/>
</dbReference>
<dbReference type="GO" id="GO:0030288">
    <property type="term" value="C:outer membrane-bounded periplasmic space"/>
    <property type="evidence" value="ECO:0007669"/>
    <property type="project" value="InterPro"/>
</dbReference>
<dbReference type="InterPro" id="IPR037682">
    <property type="entry name" value="TonB_C"/>
</dbReference>
<dbReference type="PANTHER" id="PTHR33446">
    <property type="entry name" value="PROTEIN TONB-RELATED"/>
    <property type="match status" value="1"/>
</dbReference>
<evidence type="ECO:0000256" key="10">
    <source>
        <dbReference type="SAM" id="Phobius"/>
    </source>
</evidence>